<dbReference type="RefSeq" id="WP_267676278.1">
    <property type="nucleotide sequence ID" value="NZ_CP113088.1"/>
</dbReference>
<evidence type="ECO:0000313" key="2">
    <source>
        <dbReference type="Proteomes" id="UP001164705"/>
    </source>
</evidence>
<name>A0A9E8MWQ1_9FLAO</name>
<organism evidence="1 2">
    <name type="scientific">Lacinutrix neustonica</name>
    <dbReference type="NCBI Taxonomy" id="2980107"/>
    <lineage>
        <taxon>Bacteria</taxon>
        <taxon>Pseudomonadati</taxon>
        <taxon>Bacteroidota</taxon>
        <taxon>Flavobacteriia</taxon>
        <taxon>Flavobacteriales</taxon>
        <taxon>Flavobacteriaceae</taxon>
        <taxon>Lacinutrix</taxon>
    </lineage>
</organism>
<dbReference type="KEGG" id="lnu:N7U66_17405"/>
<keyword evidence="2" id="KW-1185">Reference proteome</keyword>
<dbReference type="Proteomes" id="UP001164705">
    <property type="component" value="Chromosome"/>
</dbReference>
<sequence length="380" mass="44720">MNKYNSKEEISFAFKKESELGELLEHKYYIYNGILEALATILPEKYSLEIFEVFDWVFEKVKVLNELSFDERQSNRDYHLYDNLASWIQGFFLNSLNWRTINSVDDQKITSWLTSDKASLGDGEWFMKLVELTALKNHPFNSDRLHGVLSRHSMAERDNFWQTHIRWSNGYDDNNNGFPIRRLIDWAWSEKISGLIDEETARLCGQTLAWVLSTTNRILRDQTTKALVNLLEDQPNALIEILKAFETNDDLYIRERLYAVAYGCTLRIKDNNGIKDIAQYVYESVFKEGNPPVHILLRDYARNIIEYSVYKNLNLNFDLNLVRPPYNTCLPKLPTSQDIAEFKKDNDSKDFDKEYGHVLNHIYFQVIEWDFGTKTIEPRT</sequence>
<dbReference type="EMBL" id="CP113088">
    <property type="protein sequence ID" value="WAC01680.1"/>
    <property type="molecule type" value="Genomic_DNA"/>
</dbReference>
<protein>
    <submittedName>
        <fullName evidence="1">Uncharacterized protein</fullName>
    </submittedName>
</protein>
<accession>A0A9E8MWQ1</accession>
<gene>
    <name evidence="1" type="ORF">N7U66_17405</name>
</gene>
<proteinExistence type="predicted"/>
<reference evidence="1" key="1">
    <citation type="submission" date="2022-11" db="EMBL/GenBank/DDBJ databases">
        <title>Lacinutrix neustonica HL-RS19T sp. nov., isolated from the surface microlayer sample of brackish Lake Shihwa.</title>
        <authorList>
            <person name="Choi J.Y."/>
            <person name="Hwang C.Y."/>
        </authorList>
    </citation>
    <scope>NUCLEOTIDE SEQUENCE</scope>
    <source>
        <strain evidence="1">HL-RS19</strain>
    </source>
</reference>
<evidence type="ECO:0000313" key="1">
    <source>
        <dbReference type="EMBL" id="WAC01680.1"/>
    </source>
</evidence>
<dbReference type="AlphaFoldDB" id="A0A9E8MWQ1"/>